<keyword evidence="1" id="KW-0812">Transmembrane</keyword>
<proteinExistence type="predicted"/>
<evidence type="ECO:0000256" key="1">
    <source>
        <dbReference type="SAM" id="Phobius"/>
    </source>
</evidence>
<organism evidence="2">
    <name type="scientific">Staphylococcus phage 184DA</name>
    <dbReference type="NCBI Taxonomy" id="3110532"/>
    <lineage>
        <taxon>Viruses</taxon>
        <taxon>Duplodnaviria</taxon>
        <taxon>Heunggongvirae</taxon>
        <taxon>Uroviricota</taxon>
        <taxon>Caudoviricetes</taxon>
    </lineage>
</organism>
<keyword evidence="1" id="KW-1133">Transmembrane helix</keyword>
<reference evidence="2" key="1">
    <citation type="submission" date="2023-11" db="EMBL/GenBank/DDBJ databases">
        <title>Characterization of a newly isolated phage infecting non-aureus staphylococci isolated from bovine mastitis.</title>
        <authorList>
            <person name="Wanecka A."/>
            <person name="Marynowska M."/>
            <person name="Wesolowski W."/>
            <person name="Bloch S."/>
            <person name="Nejman-Falenczyk B."/>
            <person name="Neumann J."/>
            <person name="Krol J."/>
            <person name="Florek M."/>
            <person name="Ulanicki K."/>
            <person name="Napierala A."/>
            <person name="Twardon J."/>
            <person name="Wolska B."/>
            <person name="Porebska J."/>
            <person name="Ziubrzycka A."/>
            <person name="Czeretowicz I."/>
            <person name="Benisz M."/>
        </authorList>
    </citation>
    <scope>NUCLEOTIDE SEQUENCE</scope>
</reference>
<keyword evidence="1" id="KW-0472">Membrane</keyword>
<evidence type="ECO:0008006" key="3">
    <source>
        <dbReference type="Google" id="ProtNLM"/>
    </source>
</evidence>
<name>A0AAU6MXV1_9CAUD</name>
<evidence type="ECO:0000313" key="2">
    <source>
        <dbReference type="EMBL" id="WVX90831.1"/>
    </source>
</evidence>
<gene>
    <name evidence="2" type="ORF">184DA_227</name>
</gene>
<sequence length="160" mass="18343">MNKTFFKLLGKNTLEYSKQGLGFLVAFPIMLIIFSIFLAFIIGIPVIIIYALHVLNVDNDFIIQSVPVMWFIILYGIVRTKEHKKPFVKIRLKDYLLSILYLTTITAISVLESYLLFQLLPFTGDVIAVIALLSFLVFVAVNRGICKIAIKSYKEYKEEL</sequence>
<feature type="transmembrane region" description="Helical" evidence="1">
    <location>
        <begin position="61"/>
        <end position="78"/>
    </location>
</feature>
<protein>
    <recommendedName>
        <fullName evidence="3">Membrane protein MbpA</fullName>
    </recommendedName>
</protein>
<feature type="transmembrane region" description="Helical" evidence="1">
    <location>
        <begin position="126"/>
        <end position="145"/>
    </location>
</feature>
<dbReference type="EMBL" id="OR885926">
    <property type="protein sequence ID" value="WVX90831.1"/>
    <property type="molecule type" value="Genomic_DNA"/>
</dbReference>
<feature type="transmembrane region" description="Helical" evidence="1">
    <location>
        <begin position="21"/>
        <end position="49"/>
    </location>
</feature>
<accession>A0AAU6MXV1</accession>
<feature type="transmembrane region" description="Helical" evidence="1">
    <location>
        <begin position="99"/>
        <end position="120"/>
    </location>
</feature>